<dbReference type="Proteomes" id="UP001595907">
    <property type="component" value="Unassembled WGS sequence"/>
</dbReference>
<evidence type="ECO:0000256" key="1">
    <source>
        <dbReference type="ARBA" id="ARBA00006586"/>
    </source>
</evidence>
<dbReference type="InterPro" id="IPR029055">
    <property type="entry name" value="Ntn_hydrolases_N"/>
</dbReference>
<sequence length="809" mass="91138">MRPIPFIITAAITTAFIIILNTKLLVPAPLGALLSPQHGLWQNAEPADKNFSEDLKFPQLKGKTSVYLDERLVPHIFAEQENDAYFVQGYLHAKFRLFQMDLQTLVAAGRAAEMVGEVALKHDKEFRRLGMVFAAETALKEMESNPDIKATCDAYTAGVNAYINSLTESTLPVEYKLLGKKPSQWSNFKIALFLKLMSNDLAGHDNDFEMTNAQSFFSKEDFDLLYPLVQDSLDPIIPRGTVYNAPAITPLAPASADSLYFKNTGVTAEELTKPDPNNGSNNWAVSGKKTASGAPILCNDPHLGLNLPSIWYEMQISTPSFNAYGATFPGSPCVIIGYNDSCAFGFTNGGRDVRDYYEIKFKDATRKQYWFNNEWRNTEFRIETLNIADKPTVYDTVAYTIFGPVMYDDRFNGGRLTNNKNYAVRWKAHDKSNDLLVFKMLNHAKNYADYQAAVVNLSVPGQNCVFACKNGDIAIRTQGDWPAKWKGQGDFVMPGVDSSYMWQGMIPQNEVPYQYNPERGFVSSANQKPTDATYPYYLGREYPVARGLIINKRLAAMEQITPLQMQQLQTDNYNIYASQMVPVILKNINEASLNADVKKYVAILKSWDLRNDVNSKGATVYDCIYKQFKNFVYEDEFAKAPKPILMPFESTLIEATLRDSAYKFFDNINTPQKETLPDMVDLALKAAAKQLATIEADGKLEWAKFKDTRVNSLLKLPAFSRLHLPIGGGTNMINATREEHGPSWRMVVSLTEKTEAYGVYPGGQNGNPGSKYYDSFIDEWVAGKYYTLWMMTKDETKDARVKWTINFSN</sequence>
<accession>A0ABV8QN78</accession>
<dbReference type="InterPro" id="IPR002692">
    <property type="entry name" value="S45"/>
</dbReference>
<dbReference type="Pfam" id="PF01804">
    <property type="entry name" value="Penicil_amidase"/>
    <property type="match status" value="1"/>
</dbReference>
<keyword evidence="6" id="KW-1185">Reference proteome</keyword>
<keyword evidence="4" id="KW-0472">Membrane</keyword>
<dbReference type="Gene3D" id="1.10.439.10">
    <property type="entry name" value="Penicillin Amidohydrolase, domain 1"/>
    <property type="match status" value="1"/>
</dbReference>
<gene>
    <name evidence="5" type="ORF">ACFOWM_02190</name>
</gene>
<protein>
    <submittedName>
        <fullName evidence="5">Penicillin acylase family protein</fullName>
    </submittedName>
</protein>
<dbReference type="Gene3D" id="2.30.120.10">
    <property type="match status" value="1"/>
</dbReference>
<reference evidence="6" key="1">
    <citation type="journal article" date="2019" name="Int. J. Syst. Evol. Microbiol.">
        <title>The Global Catalogue of Microorganisms (GCM) 10K type strain sequencing project: providing services to taxonomists for standard genome sequencing and annotation.</title>
        <authorList>
            <consortium name="The Broad Institute Genomics Platform"/>
            <consortium name="The Broad Institute Genome Sequencing Center for Infectious Disease"/>
            <person name="Wu L."/>
            <person name="Ma J."/>
        </authorList>
    </citation>
    <scope>NUCLEOTIDE SEQUENCE [LARGE SCALE GENOMIC DNA]</scope>
    <source>
        <strain evidence="6">CECT 8289</strain>
    </source>
</reference>
<keyword evidence="4" id="KW-1133">Transmembrane helix</keyword>
<dbReference type="InterPro" id="IPR043146">
    <property type="entry name" value="Penicillin_amidase_N_B-knob"/>
</dbReference>
<dbReference type="PANTHER" id="PTHR34218">
    <property type="entry name" value="PEPTIDASE S45 PENICILLIN AMIDASE"/>
    <property type="match status" value="1"/>
</dbReference>
<keyword evidence="3" id="KW-0865">Zymogen</keyword>
<dbReference type="Gene3D" id="3.60.20.10">
    <property type="entry name" value="Glutamine Phosphoribosylpyrophosphate, subunit 1, domain 1"/>
    <property type="match status" value="1"/>
</dbReference>
<comment type="similarity">
    <text evidence="1">Belongs to the peptidase S45 family.</text>
</comment>
<dbReference type="EMBL" id="JBHSCZ010000001">
    <property type="protein sequence ID" value="MFC4261676.1"/>
    <property type="molecule type" value="Genomic_DNA"/>
</dbReference>
<keyword evidence="2" id="KW-0378">Hydrolase</keyword>
<evidence type="ECO:0000313" key="6">
    <source>
        <dbReference type="Proteomes" id="UP001595907"/>
    </source>
</evidence>
<evidence type="ECO:0000256" key="3">
    <source>
        <dbReference type="ARBA" id="ARBA00023145"/>
    </source>
</evidence>
<feature type="transmembrane region" description="Helical" evidence="4">
    <location>
        <begin position="6"/>
        <end position="26"/>
    </location>
</feature>
<evidence type="ECO:0000256" key="2">
    <source>
        <dbReference type="ARBA" id="ARBA00022801"/>
    </source>
</evidence>
<keyword evidence="4" id="KW-0812">Transmembrane</keyword>
<dbReference type="Gene3D" id="1.10.1400.10">
    <property type="match status" value="1"/>
</dbReference>
<dbReference type="InterPro" id="IPR043147">
    <property type="entry name" value="Penicillin_amidase_A-knob"/>
</dbReference>
<dbReference type="SUPFAM" id="SSF56235">
    <property type="entry name" value="N-terminal nucleophile aminohydrolases (Ntn hydrolases)"/>
    <property type="match status" value="1"/>
</dbReference>
<comment type="caution">
    <text evidence="5">The sequence shown here is derived from an EMBL/GenBank/DDBJ whole genome shotgun (WGS) entry which is preliminary data.</text>
</comment>
<dbReference type="PANTHER" id="PTHR34218:SF4">
    <property type="entry name" value="ACYL-HOMOSERINE LACTONE ACYLASE QUIP"/>
    <property type="match status" value="1"/>
</dbReference>
<dbReference type="InterPro" id="IPR023343">
    <property type="entry name" value="Penicillin_amidase_dom1"/>
</dbReference>
<dbReference type="InterPro" id="IPR014395">
    <property type="entry name" value="Pen/GL7ACA/AHL_acylase"/>
</dbReference>
<name>A0ABV8QN78_9BACT</name>
<dbReference type="RefSeq" id="WP_379706469.1">
    <property type="nucleotide sequence ID" value="NZ_JBHSCZ010000001.1"/>
</dbReference>
<dbReference type="PIRSF" id="PIRSF001227">
    <property type="entry name" value="Pen_acylase"/>
    <property type="match status" value="1"/>
</dbReference>
<organism evidence="5 6">
    <name type="scientific">Ferruginibacter yonginensis</name>
    <dbReference type="NCBI Taxonomy" id="1310416"/>
    <lineage>
        <taxon>Bacteria</taxon>
        <taxon>Pseudomonadati</taxon>
        <taxon>Bacteroidota</taxon>
        <taxon>Chitinophagia</taxon>
        <taxon>Chitinophagales</taxon>
        <taxon>Chitinophagaceae</taxon>
        <taxon>Ferruginibacter</taxon>
    </lineage>
</organism>
<evidence type="ECO:0000256" key="4">
    <source>
        <dbReference type="SAM" id="Phobius"/>
    </source>
</evidence>
<proteinExistence type="inferred from homology"/>
<evidence type="ECO:0000313" key="5">
    <source>
        <dbReference type="EMBL" id="MFC4261676.1"/>
    </source>
</evidence>
<dbReference type="CDD" id="cd03747">
    <property type="entry name" value="Ntn_PGA_like"/>
    <property type="match status" value="1"/>
</dbReference>